<dbReference type="EMBL" id="CM001224">
    <property type="protein sequence ID" value="AET05119.1"/>
    <property type="molecule type" value="Genomic_DNA"/>
</dbReference>
<gene>
    <name evidence="10" type="primary">11416997</name>
    <name evidence="8" type="ordered locus">MTR_8g101690</name>
    <name evidence="9" type="ORF">MtrunA17_Chr8g0389271</name>
</gene>
<accession>G7LJK6</accession>
<evidence type="ECO:0000313" key="9">
    <source>
        <dbReference type="EMBL" id="RHN43563.1"/>
    </source>
</evidence>
<dbReference type="EMBL" id="PSQE01000008">
    <property type="protein sequence ID" value="RHN43563.1"/>
    <property type="molecule type" value="Genomic_DNA"/>
</dbReference>
<evidence type="ECO:0000313" key="11">
    <source>
        <dbReference type="Proteomes" id="UP000002051"/>
    </source>
</evidence>
<dbReference type="KEGG" id="mtr:11416997"/>
<dbReference type="AlphaFoldDB" id="G7LJK6"/>
<comment type="cofactor">
    <cofactor evidence="1 7">
        <name>Mg(2+)</name>
        <dbReference type="ChEBI" id="CHEBI:18420"/>
    </cofactor>
</comment>
<evidence type="ECO:0000256" key="2">
    <source>
        <dbReference type="ARBA" id="ARBA00022723"/>
    </source>
</evidence>
<evidence type="ECO:0000313" key="10">
    <source>
        <dbReference type="EnsemblPlants" id="AET05119"/>
    </source>
</evidence>
<dbReference type="GO" id="GO:0042131">
    <property type="term" value="F:thiamine phosphate phosphatase activity"/>
    <property type="evidence" value="ECO:0007669"/>
    <property type="project" value="EnsemblPlants"/>
</dbReference>
<keyword evidence="2 7" id="KW-0479">Metal-binding</keyword>
<dbReference type="GO" id="GO:0004427">
    <property type="term" value="F:inorganic diphosphate phosphatase activity"/>
    <property type="evidence" value="ECO:0007669"/>
    <property type="project" value="UniProtKB-EC"/>
</dbReference>
<dbReference type="PANTHER" id="PTHR20889">
    <property type="entry name" value="PHOSPHATASE, ORPHAN 1, 2"/>
    <property type="match status" value="1"/>
</dbReference>
<organism evidence="8 11">
    <name type="scientific">Medicago truncatula</name>
    <name type="common">Barrel medic</name>
    <name type="synonym">Medicago tribuloides</name>
    <dbReference type="NCBI Taxonomy" id="3880"/>
    <lineage>
        <taxon>Eukaryota</taxon>
        <taxon>Viridiplantae</taxon>
        <taxon>Streptophyta</taxon>
        <taxon>Embryophyta</taxon>
        <taxon>Tracheophyta</taxon>
        <taxon>Spermatophyta</taxon>
        <taxon>Magnoliopsida</taxon>
        <taxon>eudicotyledons</taxon>
        <taxon>Gunneridae</taxon>
        <taxon>Pentapetalae</taxon>
        <taxon>rosids</taxon>
        <taxon>fabids</taxon>
        <taxon>Fabales</taxon>
        <taxon>Fabaceae</taxon>
        <taxon>Papilionoideae</taxon>
        <taxon>50 kb inversion clade</taxon>
        <taxon>NPAAA clade</taxon>
        <taxon>Hologalegina</taxon>
        <taxon>IRL clade</taxon>
        <taxon>Trifolieae</taxon>
        <taxon>Medicago</taxon>
    </lineage>
</organism>
<dbReference type="InterPro" id="IPR006384">
    <property type="entry name" value="HAD_hydro_PyrdxlP_Pase-like"/>
</dbReference>
<dbReference type="Gene3D" id="3.40.50.1000">
    <property type="entry name" value="HAD superfamily/HAD-like"/>
    <property type="match status" value="1"/>
</dbReference>
<dbReference type="InterPro" id="IPR036412">
    <property type="entry name" value="HAD-like_sf"/>
</dbReference>
<keyword evidence="4 7" id="KW-0460">Magnesium</keyword>
<feature type="binding site" evidence="7">
    <location>
        <position position="9"/>
    </location>
    <ligand>
        <name>Mg(2+)</name>
        <dbReference type="ChEBI" id="CHEBI:18420"/>
    </ligand>
</feature>
<dbReference type="GO" id="GO:0016791">
    <property type="term" value="F:phosphatase activity"/>
    <property type="evidence" value="ECO:0000318"/>
    <property type="project" value="GO_Central"/>
</dbReference>
<dbReference type="EC" id="3.6.1.1" evidence="9"/>
<dbReference type="Pfam" id="PF06888">
    <property type="entry name" value="Put_Phosphatase"/>
    <property type="match status" value="1"/>
</dbReference>
<reference evidence="9" key="5">
    <citation type="journal article" date="2018" name="Nat. Plants">
        <title>Whole-genome landscape of Medicago truncatula symbiotic genes.</title>
        <authorList>
            <person name="Pecrix Y."/>
            <person name="Gamas P."/>
            <person name="Carrere S."/>
        </authorList>
    </citation>
    <scope>NUCLEOTIDE SEQUENCE</scope>
    <source>
        <tissue evidence="9">Leaves</tissue>
    </source>
</reference>
<dbReference type="InterPro" id="IPR023214">
    <property type="entry name" value="HAD_sf"/>
</dbReference>
<evidence type="ECO:0000256" key="3">
    <source>
        <dbReference type="ARBA" id="ARBA00022801"/>
    </source>
</evidence>
<dbReference type="NCBIfam" id="TIGR01489">
    <property type="entry name" value="DKMTPPase-SF"/>
    <property type="match status" value="1"/>
</dbReference>
<feature type="binding site" evidence="7">
    <location>
        <position position="7"/>
    </location>
    <ligand>
        <name>Mg(2+)</name>
        <dbReference type="ChEBI" id="CHEBI:18420"/>
    </ligand>
</feature>
<dbReference type="GO" id="GO:0046872">
    <property type="term" value="F:metal ion binding"/>
    <property type="evidence" value="ECO:0007669"/>
    <property type="project" value="UniProtKB-KW"/>
</dbReference>
<dbReference type="eggNOG" id="KOG3120">
    <property type="taxonomic scope" value="Eukaryota"/>
</dbReference>
<reference evidence="8 11" key="1">
    <citation type="journal article" date="2011" name="Nature">
        <title>The Medicago genome provides insight into the evolution of rhizobial symbioses.</title>
        <authorList>
            <person name="Young N.D."/>
            <person name="Debelle F."/>
            <person name="Oldroyd G.E."/>
            <person name="Geurts R."/>
            <person name="Cannon S.B."/>
            <person name="Udvardi M.K."/>
            <person name="Benedito V.A."/>
            <person name="Mayer K.F."/>
            <person name="Gouzy J."/>
            <person name="Schoof H."/>
            <person name="Van de Peer Y."/>
            <person name="Proost S."/>
            <person name="Cook D.R."/>
            <person name="Meyers B.C."/>
            <person name="Spannagl M."/>
            <person name="Cheung F."/>
            <person name="De Mita S."/>
            <person name="Krishnakumar V."/>
            <person name="Gundlach H."/>
            <person name="Zhou S."/>
            <person name="Mudge J."/>
            <person name="Bharti A.K."/>
            <person name="Murray J.D."/>
            <person name="Naoumkina M.A."/>
            <person name="Rosen B."/>
            <person name="Silverstein K.A."/>
            <person name="Tang H."/>
            <person name="Rombauts S."/>
            <person name="Zhao P.X."/>
            <person name="Zhou P."/>
            <person name="Barbe V."/>
            <person name="Bardou P."/>
            <person name="Bechner M."/>
            <person name="Bellec A."/>
            <person name="Berger A."/>
            <person name="Berges H."/>
            <person name="Bidwell S."/>
            <person name="Bisseling T."/>
            <person name="Choisne N."/>
            <person name="Couloux A."/>
            <person name="Denny R."/>
            <person name="Deshpande S."/>
            <person name="Dai X."/>
            <person name="Doyle J.J."/>
            <person name="Dudez A.M."/>
            <person name="Farmer A.D."/>
            <person name="Fouteau S."/>
            <person name="Franken C."/>
            <person name="Gibelin C."/>
            <person name="Gish J."/>
            <person name="Goldstein S."/>
            <person name="Gonzalez A.J."/>
            <person name="Green P.J."/>
            <person name="Hallab A."/>
            <person name="Hartog M."/>
            <person name="Hua A."/>
            <person name="Humphray S.J."/>
            <person name="Jeong D.H."/>
            <person name="Jing Y."/>
            <person name="Jocker A."/>
            <person name="Kenton S.M."/>
            <person name="Kim D.J."/>
            <person name="Klee K."/>
            <person name="Lai H."/>
            <person name="Lang C."/>
            <person name="Lin S."/>
            <person name="Macmil S.L."/>
            <person name="Magdelenat G."/>
            <person name="Matthews L."/>
            <person name="McCorrison J."/>
            <person name="Monaghan E.L."/>
            <person name="Mun J.H."/>
            <person name="Najar F.Z."/>
            <person name="Nicholson C."/>
            <person name="Noirot C."/>
            <person name="O'Bleness M."/>
            <person name="Paule C.R."/>
            <person name="Poulain J."/>
            <person name="Prion F."/>
            <person name="Qin B."/>
            <person name="Qu C."/>
            <person name="Retzel E.F."/>
            <person name="Riddle C."/>
            <person name="Sallet E."/>
            <person name="Samain S."/>
            <person name="Samson N."/>
            <person name="Sanders I."/>
            <person name="Saurat O."/>
            <person name="Scarpelli C."/>
            <person name="Schiex T."/>
            <person name="Segurens B."/>
            <person name="Severin A.J."/>
            <person name="Sherrier D.J."/>
            <person name="Shi R."/>
            <person name="Sims S."/>
            <person name="Singer S.R."/>
            <person name="Sinharoy S."/>
            <person name="Sterck L."/>
            <person name="Viollet A."/>
            <person name="Wang B.B."/>
            <person name="Wang K."/>
            <person name="Wang M."/>
            <person name="Wang X."/>
            <person name="Warfsmann J."/>
            <person name="Weissenbach J."/>
            <person name="White D.D."/>
            <person name="White J.D."/>
            <person name="Wiley G.B."/>
            <person name="Wincker P."/>
            <person name="Xing Y."/>
            <person name="Yang L."/>
            <person name="Yao Z."/>
            <person name="Ying F."/>
            <person name="Zhai J."/>
            <person name="Zhou L."/>
            <person name="Zuber A."/>
            <person name="Denarie J."/>
            <person name="Dixon R.A."/>
            <person name="May G.D."/>
            <person name="Schwartz D.C."/>
            <person name="Rogers J."/>
            <person name="Quetier F."/>
            <person name="Town C.D."/>
            <person name="Roe B.A."/>
        </authorList>
    </citation>
    <scope>NUCLEOTIDE SEQUENCE [LARGE SCALE GENOMIC DNA]</scope>
    <source>
        <strain evidence="8">A17</strain>
        <strain evidence="10 11">cv. Jemalong A17</strain>
    </source>
</reference>
<dbReference type="Proteomes" id="UP000265566">
    <property type="component" value="Chromosome 8"/>
</dbReference>
<keyword evidence="3 9" id="KW-0378">Hydrolase</keyword>
<dbReference type="GO" id="GO:0006580">
    <property type="term" value="P:ethanolamine metabolic process"/>
    <property type="evidence" value="ECO:0007669"/>
    <property type="project" value="EnsemblPlants"/>
</dbReference>
<dbReference type="OMA" id="ASQFECK"/>
<feature type="active site" description="Proton donor" evidence="5">
    <location>
        <position position="9"/>
    </location>
</feature>
<proteinExistence type="predicted"/>
<dbReference type="PaxDb" id="3880-AET05119"/>
<evidence type="ECO:0000256" key="1">
    <source>
        <dbReference type="ARBA" id="ARBA00001946"/>
    </source>
</evidence>
<evidence type="ECO:0000313" key="12">
    <source>
        <dbReference type="Proteomes" id="UP000265566"/>
    </source>
</evidence>
<dbReference type="GO" id="GO:0009229">
    <property type="term" value="P:thiamine diphosphate biosynthetic process"/>
    <property type="evidence" value="ECO:0007669"/>
    <property type="project" value="EnsemblPlants"/>
</dbReference>
<feature type="binding site" evidence="6">
    <location>
        <position position="18"/>
    </location>
    <ligand>
        <name>substrate</name>
    </ligand>
</feature>
<dbReference type="InterPro" id="IPR016965">
    <property type="entry name" value="Pase_PHOSPHO-typ"/>
</dbReference>
<keyword evidence="11" id="KW-1185">Reference proteome</keyword>
<feature type="binding site" evidence="6">
    <location>
        <position position="94"/>
    </location>
    <ligand>
        <name>substrate</name>
    </ligand>
</feature>
<feature type="binding site" evidence="7">
    <location>
        <position position="177"/>
    </location>
    <ligand>
        <name>Mg(2+)</name>
        <dbReference type="ChEBI" id="CHEBI:18420"/>
    </ligand>
</feature>
<evidence type="ECO:0000256" key="5">
    <source>
        <dbReference type="PIRSR" id="PIRSR031051-1"/>
    </source>
</evidence>
<evidence type="ECO:0000256" key="6">
    <source>
        <dbReference type="PIRSR" id="PIRSR031051-2"/>
    </source>
</evidence>
<name>G7LJK6_MEDTR</name>
<protein>
    <submittedName>
        <fullName evidence="8">2,3-diketo-5-methylthio-1-phosphopentane phosphatase</fullName>
    </submittedName>
    <submittedName>
        <fullName evidence="9">Putative inorganic diphosphatase</fullName>
        <ecNumber evidence="9">3.6.1.1</ecNumber>
    </submittedName>
</protein>
<dbReference type="Gramene" id="rna50164">
    <property type="protein sequence ID" value="RHN43563.1"/>
    <property type="gene ID" value="gene50164"/>
</dbReference>
<reference evidence="8 11" key="2">
    <citation type="journal article" date="2014" name="BMC Genomics">
        <title>An improved genome release (version Mt4.0) for the model legume Medicago truncatula.</title>
        <authorList>
            <person name="Tang H."/>
            <person name="Krishnakumar V."/>
            <person name="Bidwell S."/>
            <person name="Rosen B."/>
            <person name="Chan A."/>
            <person name="Zhou S."/>
            <person name="Gentzbittel L."/>
            <person name="Childs K.L."/>
            <person name="Yandell M."/>
            <person name="Gundlach H."/>
            <person name="Mayer K.F."/>
            <person name="Schwartz D.C."/>
            <person name="Town C.D."/>
        </authorList>
    </citation>
    <scope>GENOME REANNOTATION</scope>
    <source>
        <strain evidence="10 11">cv. Jemalong A17</strain>
    </source>
</reference>
<dbReference type="PIRSF" id="PIRSF031051">
    <property type="entry name" value="PyrdxlP_Pase_PHOSPHO2"/>
    <property type="match status" value="1"/>
</dbReference>
<feature type="active site" description="Nucleophile" evidence="5">
    <location>
        <position position="7"/>
    </location>
</feature>
<evidence type="ECO:0000313" key="8">
    <source>
        <dbReference type="EMBL" id="AET05119.1"/>
    </source>
</evidence>
<dbReference type="PANTHER" id="PTHR20889:SF19">
    <property type="entry name" value="THIAMINE PHOSPHATE PHOSPHATASE-LIKE PROTEIN"/>
    <property type="match status" value="1"/>
</dbReference>
<dbReference type="GO" id="GO:0052732">
    <property type="term" value="F:phosphoethanolamine phosphatase activity"/>
    <property type="evidence" value="ECO:0007669"/>
    <property type="project" value="EnsemblPlants"/>
</dbReference>
<sequence length="238" mass="26826">MVIVVLDFDRTIIDDDSDRWVINQMGLSDLFNQLRATMPSWTSLMDRMMEELHSKGITTDKIANCLKTAFLSPNIVSAIKSAHSLGCDLRIISDANLFYIQTILEHHNILGCFSQINTNPTFVDEKGRLCITPFHDSKTLPPHDCQLCPSNMCKGLVIDRIRGSLPESKTRFIYVGDGAGDYCPTLKLEGGDFVMPRKNYPLWNRICSDPKLVHAKVHDWSNGEELESILLNLVNKAT</sequence>
<dbReference type="NCBIfam" id="TIGR01488">
    <property type="entry name" value="HAD-SF-IB"/>
    <property type="match status" value="1"/>
</dbReference>
<reference evidence="10" key="3">
    <citation type="submission" date="2015-04" db="UniProtKB">
        <authorList>
            <consortium name="EnsemblPlants"/>
        </authorList>
    </citation>
    <scope>IDENTIFICATION</scope>
    <source>
        <strain evidence="10">cv. Jemalong A17</strain>
    </source>
</reference>
<reference evidence="12" key="4">
    <citation type="journal article" date="2018" name="Nat. Plants">
        <title>Whole-genome landscape of Medicago truncatula symbiotic genes.</title>
        <authorList>
            <person name="Pecrix Y."/>
            <person name="Staton S.E."/>
            <person name="Sallet E."/>
            <person name="Lelandais-Briere C."/>
            <person name="Moreau S."/>
            <person name="Carrere S."/>
            <person name="Blein T."/>
            <person name="Jardinaud M.F."/>
            <person name="Latrasse D."/>
            <person name="Zouine M."/>
            <person name="Zahm M."/>
            <person name="Kreplak J."/>
            <person name="Mayjonade B."/>
            <person name="Satge C."/>
            <person name="Perez M."/>
            <person name="Cauet S."/>
            <person name="Marande W."/>
            <person name="Chantry-Darmon C."/>
            <person name="Lopez-Roques C."/>
            <person name="Bouchez O."/>
            <person name="Berard A."/>
            <person name="Debelle F."/>
            <person name="Munos S."/>
            <person name="Bendahmane A."/>
            <person name="Berges H."/>
            <person name="Niebel A."/>
            <person name="Buitink J."/>
            <person name="Frugier F."/>
            <person name="Benhamed M."/>
            <person name="Crespi M."/>
            <person name="Gouzy J."/>
            <person name="Gamas P."/>
        </authorList>
    </citation>
    <scope>NUCLEOTIDE SEQUENCE [LARGE SCALE GENOMIC DNA]</scope>
    <source>
        <strain evidence="12">cv. Jemalong A17</strain>
    </source>
</reference>
<evidence type="ECO:0000256" key="7">
    <source>
        <dbReference type="PIRSR" id="PIRSR031051-3"/>
    </source>
</evidence>
<dbReference type="OrthoDB" id="10267182at2759"/>
<dbReference type="EnsemblPlants" id="AET05119">
    <property type="protein sequence ID" value="AET05119"/>
    <property type="gene ID" value="MTR_8g101690"/>
</dbReference>
<dbReference type="SUPFAM" id="SSF56784">
    <property type="entry name" value="HAD-like"/>
    <property type="match status" value="1"/>
</dbReference>
<dbReference type="STRING" id="3880.G7LJK6"/>
<dbReference type="Proteomes" id="UP000002051">
    <property type="component" value="Chromosome 8"/>
</dbReference>
<evidence type="ECO:0000256" key="4">
    <source>
        <dbReference type="ARBA" id="ARBA00022842"/>
    </source>
</evidence>
<dbReference type="HOGENOM" id="CLU_068983_1_1_1"/>